<feature type="transmembrane region" description="Helical" evidence="1">
    <location>
        <begin position="43"/>
        <end position="61"/>
    </location>
</feature>
<organism evidence="2 3">
    <name type="scientific">Dyadobacter luteus</name>
    <dbReference type="NCBI Taxonomy" id="2259619"/>
    <lineage>
        <taxon>Bacteria</taxon>
        <taxon>Pseudomonadati</taxon>
        <taxon>Bacteroidota</taxon>
        <taxon>Cytophagia</taxon>
        <taxon>Cytophagales</taxon>
        <taxon>Spirosomataceae</taxon>
        <taxon>Dyadobacter</taxon>
    </lineage>
</organism>
<dbReference type="Gene3D" id="2.30.29.30">
    <property type="entry name" value="Pleckstrin-homology domain (PH domain)/Phosphotyrosine-binding domain (PTB)"/>
    <property type="match status" value="1"/>
</dbReference>
<evidence type="ECO:0000256" key="1">
    <source>
        <dbReference type="SAM" id="Phobius"/>
    </source>
</evidence>
<evidence type="ECO:0008006" key="4">
    <source>
        <dbReference type="Google" id="ProtNLM"/>
    </source>
</evidence>
<evidence type="ECO:0000313" key="2">
    <source>
        <dbReference type="EMBL" id="REA58896.1"/>
    </source>
</evidence>
<proteinExistence type="predicted"/>
<dbReference type="Proteomes" id="UP000256373">
    <property type="component" value="Unassembled WGS sequence"/>
</dbReference>
<dbReference type="InterPro" id="IPR011993">
    <property type="entry name" value="PH-like_dom_sf"/>
</dbReference>
<dbReference type="RefSeq" id="WP_115832648.1">
    <property type="nucleotide sequence ID" value="NZ_QNUL01000018.1"/>
</dbReference>
<gene>
    <name evidence="2" type="ORF">DSL64_19715</name>
</gene>
<protein>
    <recommendedName>
        <fullName evidence="4">GRAM domain-containing protein</fullName>
    </recommendedName>
</protein>
<keyword evidence="3" id="KW-1185">Reference proteome</keyword>
<sequence length="176" mass="19737">MTRSQKNTAIFFGVFMGLFSFIESMIQAGIIDEDSLLSSLRRMLISGIISWLFYFLTARFIKTKSPQEQGPKIELDNNELMVLQSFGTHLKGIEAVGGKLVLTDKRLVFKSHRLNIQPHELSIPLTDIESVFSYKKLGLLNNGLAVTTSNGLVEKFTVDEPSVWTEKLASVTPLRV</sequence>
<dbReference type="AlphaFoldDB" id="A0A3D8Y7E8"/>
<accession>A0A3D8Y7E8</accession>
<reference evidence="2 3" key="1">
    <citation type="submission" date="2018-07" db="EMBL/GenBank/DDBJ databases">
        <title>Dyadobacter roseus sp. nov., isolated from rose rhizosphere soil.</title>
        <authorList>
            <person name="Chen L."/>
        </authorList>
    </citation>
    <scope>NUCLEOTIDE SEQUENCE [LARGE SCALE GENOMIC DNA]</scope>
    <source>
        <strain evidence="2 3">RS19</strain>
    </source>
</reference>
<name>A0A3D8Y7E8_9BACT</name>
<keyword evidence="1" id="KW-0472">Membrane</keyword>
<comment type="caution">
    <text evidence="2">The sequence shown here is derived from an EMBL/GenBank/DDBJ whole genome shotgun (WGS) entry which is preliminary data.</text>
</comment>
<feature type="transmembrane region" description="Helical" evidence="1">
    <location>
        <begin position="9"/>
        <end position="31"/>
    </location>
</feature>
<evidence type="ECO:0000313" key="3">
    <source>
        <dbReference type="Proteomes" id="UP000256373"/>
    </source>
</evidence>
<dbReference type="EMBL" id="QNUL01000018">
    <property type="protein sequence ID" value="REA58896.1"/>
    <property type="molecule type" value="Genomic_DNA"/>
</dbReference>
<keyword evidence="1" id="KW-0812">Transmembrane</keyword>
<keyword evidence="1" id="KW-1133">Transmembrane helix</keyword>
<dbReference type="OrthoDB" id="837929at2"/>